<organism evidence="2 3">
    <name type="scientific">Dermatophilus congolensis</name>
    <dbReference type="NCBI Taxonomy" id="1863"/>
    <lineage>
        <taxon>Bacteria</taxon>
        <taxon>Bacillati</taxon>
        <taxon>Actinomycetota</taxon>
        <taxon>Actinomycetes</taxon>
        <taxon>Micrococcales</taxon>
        <taxon>Dermatophilaceae</taxon>
        <taxon>Dermatophilus</taxon>
    </lineage>
</organism>
<keyword evidence="1" id="KW-0812">Transmembrane</keyword>
<feature type="transmembrane region" description="Helical" evidence="1">
    <location>
        <begin position="132"/>
        <end position="150"/>
    </location>
</feature>
<gene>
    <name evidence="2" type="ORF">NCTC7915_01992</name>
</gene>
<proteinExistence type="predicted"/>
<dbReference type="AlphaFoldDB" id="A0AA46H181"/>
<keyword evidence="1" id="KW-1133">Transmembrane helix</keyword>
<feature type="transmembrane region" description="Helical" evidence="1">
    <location>
        <begin position="6"/>
        <end position="27"/>
    </location>
</feature>
<evidence type="ECO:0000313" key="3">
    <source>
        <dbReference type="Proteomes" id="UP000254118"/>
    </source>
</evidence>
<evidence type="ECO:0000313" key="2">
    <source>
        <dbReference type="EMBL" id="STD13794.1"/>
    </source>
</evidence>
<feature type="transmembrane region" description="Helical" evidence="1">
    <location>
        <begin position="219"/>
        <end position="239"/>
    </location>
</feature>
<feature type="transmembrane region" description="Helical" evidence="1">
    <location>
        <begin position="251"/>
        <end position="268"/>
    </location>
</feature>
<feature type="transmembrane region" description="Helical" evidence="1">
    <location>
        <begin position="157"/>
        <end position="174"/>
    </location>
</feature>
<reference evidence="2 3" key="1">
    <citation type="submission" date="2018-06" db="EMBL/GenBank/DDBJ databases">
        <authorList>
            <consortium name="Pathogen Informatics"/>
            <person name="Doyle S."/>
        </authorList>
    </citation>
    <scope>NUCLEOTIDE SEQUENCE [LARGE SCALE GENOMIC DNA]</scope>
    <source>
        <strain evidence="2 3">NCTC7915</strain>
    </source>
</reference>
<feature type="transmembrane region" description="Helical" evidence="1">
    <location>
        <begin position="186"/>
        <end position="207"/>
    </location>
</feature>
<sequence>MPYQQPSLLFMILSTAALALGVLAYGIGGAQLSTGSKDEGSPLASKTWWIGTCCQGLGFVFTLAARQTLPLLIVQACIVGGLAVTAIIEHASGRRRIAPLGWASIGAVVLGITILAATTVPGTVPPTGIEDLAVVAAVVAICLIAFFLPLPPSVSGVFGGTGFAISAIAARLIVADHSLNLIQPWTWPWTTWAAGTLLMGGLVLGQMHLTRGLAQADGVTVLSTNYLMSTLVPAAYGLIMLNELPRAGTYWLVPIGLVTALLGAYLLIRKETPGIPEEPAA</sequence>
<comment type="caution">
    <text evidence="2">The sequence shown here is derived from an EMBL/GenBank/DDBJ whole genome shotgun (WGS) entry which is preliminary data.</text>
</comment>
<dbReference type="PANTHER" id="PTHR40761:SF1">
    <property type="entry name" value="CONSERVED INTEGRAL MEMBRANE ALANINE VALINE AND LEUCINE RICH PROTEIN-RELATED"/>
    <property type="match status" value="1"/>
</dbReference>
<accession>A0AA46H181</accession>
<dbReference type="Proteomes" id="UP000254118">
    <property type="component" value="Unassembled WGS sequence"/>
</dbReference>
<feature type="transmembrane region" description="Helical" evidence="1">
    <location>
        <begin position="100"/>
        <end position="120"/>
    </location>
</feature>
<feature type="transmembrane region" description="Helical" evidence="1">
    <location>
        <begin position="71"/>
        <end position="88"/>
    </location>
</feature>
<dbReference type="EMBL" id="UFYA01000001">
    <property type="protein sequence ID" value="STD13794.1"/>
    <property type="molecule type" value="Genomic_DNA"/>
</dbReference>
<dbReference type="PANTHER" id="PTHR40761">
    <property type="entry name" value="CONSERVED INTEGRAL MEMBRANE ALANINE VALINE AND LEUCINE RICH PROTEIN-RELATED"/>
    <property type="match status" value="1"/>
</dbReference>
<keyword evidence="1" id="KW-0472">Membrane</keyword>
<name>A0AA46H181_9MICO</name>
<evidence type="ECO:0000256" key="1">
    <source>
        <dbReference type="SAM" id="Phobius"/>
    </source>
</evidence>
<protein>
    <submittedName>
        <fullName evidence="2">Uncharacterized protein</fullName>
    </submittedName>
</protein>